<evidence type="ECO:0000313" key="2">
    <source>
        <dbReference type="Proteomes" id="UP000607653"/>
    </source>
</evidence>
<sequence length="52" mass="6174">MMKIVVHVSLSCQNLKIYKVIHDMNDELGFQSESYHCIKNIDYYLSFAILFM</sequence>
<protein>
    <submittedName>
        <fullName evidence="1">Uncharacterized protein</fullName>
    </submittedName>
</protein>
<name>A0A822XYI1_NELNU</name>
<dbReference type="Proteomes" id="UP000607653">
    <property type="component" value="Unassembled WGS sequence"/>
</dbReference>
<dbReference type="EMBL" id="DUZY01000001">
    <property type="protein sequence ID" value="DAD24763.1"/>
    <property type="molecule type" value="Genomic_DNA"/>
</dbReference>
<accession>A0A822XYI1</accession>
<reference evidence="1 2" key="1">
    <citation type="journal article" date="2020" name="Mol. Biol. Evol.">
        <title>Distinct Expression and Methylation Patterns for Genes with Different Fates following a Single Whole-Genome Duplication in Flowering Plants.</title>
        <authorList>
            <person name="Shi T."/>
            <person name="Rahmani R.S."/>
            <person name="Gugger P.F."/>
            <person name="Wang M."/>
            <person name="Li H."/>
            <person name="Zhang Y."/>
            <person name="Li Z."/>
            <person name="Wang Q."/>
            <person name="Van de Peer Y."/>
            <person name="Marchal K."/>
            <person name="Chen J."/>
        </authorList>
    </citation>
    <scope>NUCLEOTIDE SEQUENCE [LARGE SCALE GENOMIC DNA]</scope>
    <source>
        <tissue evidence="1">Leaf</tissue>
    </source>
</reference>
<evidence type="ECO:0000313" key="1">
    <source>
        <dbReference type="EMBL" id="DAD24763.1"/>
    </source>
</evidence>
<dbReference type="AlphaFoldDB" id="A0A822XYI1"/>
<gene>
    <name evidence="1" type="ORF">HUJ06_026227</name>
</gene>
<comment type="caution">
    <text evidence="1">The sequence shown here is derived from an EMBL/GenBank/DDBJ whole genome shotgun (WGS) entry which is preliminary data.</text>
</comment>
<proteinExistence type="predicted"/>
<organism evidence="1 2">
    <name type="scientific">Nelumbo nucifera</name>
    <name type="common">Sacred lotus</name>
    <dbReference type="NCBI Taxonomy" id="4432"/>
    <lineage>
        <taxon>Eukaryota</taxon>
        <taxon>Viridiplantae</taxon>
        <taxon>Streptophyta</taxon>
        <taxon>Embryophyta</taxon>
        <taxon>Tracheophyta</taxon>
        <taxon>Spermatophyta</taxon>
        <taxon>Magnoliopsida</taxon>
        <taxon>Proteales</taxon>
        <taxon>Nelumbonaceae</taxon>
        <taxon>Nelumbo</taxon>
    </lineage>
</organism>
<keyword evidence="2" id="KW-1185">Reference proteome</keyword>